<dbReference type="InterPro" id="IPR029058">
    <property type="entry name" value="AB_hydrolase_fold"/>
</dbReference>
<evidence type="ECO:0000313" key="2">
    <source>
        <dbReference type="EMBL" id="PKY98954.1"/>
    </source>
</evidence>
<protein>
    <submittedName>
        <fullName evidence="2">Alpha/beta hydrolase</fullName>
    </submittedName>
</protein>
<dbReference type="GO" id="GO:0016787">
    <property type="term" value="F:hydrolase activity"/>
    <property type="evidence" value="ECO:0007669"/>
    <property type="project" value="UniProtKB-KW"/>
</dbReference>
<evidence type="ECO:0000313" key="3">
    <source>
        <dbReference type="Proteomes" id="UP000234778"/>
    </source>
</evidence>
<gene>
    <name evidence="2" type="ORF">CYJ26_04385</name>
</gene>
<proteinExistence type="predicted"/>
<evidence type="ECO:0000259" key="1">
    <source>
        <dbReference type="Pfam" id="PF12146"/>
    </source>
</evidence>
<dbReference type="Proteomes" id="UP000234778">
    <property type="component" value="Unassembled WGS sequence"/>
</dbReference>
<dbReference type="Pfam" id="PF12146">
    <property type="entry name" value="Hydrolase_4"/>
    <property type="match status" value="1"/>
</dbReference>
<dbReference type="InterPro" id="IPR051044">
    <property type="entry name" value="MAG_DAG_Lipase"/>
</dbReference>
<dbReference type="RefSeq" id="WP_006548784.1">
    <property type="nucleotide sequence ID" value="NZ_CP136961.1"/>
</dbReference>
<sequence>MALHETPFTSINGRDEIQAWIYEPTTPARAIVQIVHGLGEHSRRYLHLITALLDVGFVVAADDHAGHGRTAMLSGVWQDAGEDGASVVVEDEQQLRQIVTERHPDLPYVVFGHSWGSMIARSLATTHPQGLAGLALCGVAASMKGMRNPHVRDALDAAIAERGGQALDSDNLTAAMFEGFLDRFGEGAGPTDWVASDPQVVADHAVDPYNNFGAPMTLRFGRSFIELYDRANAEGWMSPVSTELPVLLLAGDQDPVADFGHGAYVVANSLWDAGFHDVRTRVYTGMRHEVHNEPATRAEVEAEIIAFVEHCVAKASSRLLRGRGAA</sequence>
<dbReference type="SUPFAM" id="SSF53474">
    <property type="entry name" value="alpha/beta-Hydrolases"/>
    <property type="match status" value="1"/>
</dbReference>
<reference evidence="2 3" key="1">
    <citation type="submission" date="2017-12" db="EMBL/GenBank/DDBJ databases">
        <title>Phylogenetic diversity of female urinary microbiome.</title>
        <authorList>
            <person name="Thomas-White K."/>
            <person name="Wolfe A.J."/>
        </authorList>
    </citation>
    <scope>NUCLEOTIDE SEQUENCE [LARGE SCALE GENOMIC DNA]</scope>
    <source>
        <strain evidence="2 3">UMB0319</strain>
    </source>
</reference>
<dbReference type="InterPro" id="IPR022742">
    <property type="entry name" value="Hydrolase_4"/>
</dbReference>
<feature type="domain" description="Serine aminopeptidase S33" evidence="1">
    <location>
        <begin position="27"/>
        <end position="294"/>
    </location>
</feature>
<comment type="caution">
    <text evidence="2">The sequence shown here is derived from an EMBL/GenBank/DDBJ whole genome shotgun (WGS) entry which is preliminary data.</text>
</comment>
<dbReference type="Gene3D" id="3.40.50.1820">
    <property type="entry name" value="alpha/beta hydrolase"/>
    <property type="match status" value="1"/>
</dbReference>
<dbReference type="PANTHER" id="PTHR11614">
    <property type="entry name" value="PHOSPHOLIPASE-RELATED"/>
    <property type="match status" value="1"/>
</dbReference>
<dbReference type="GeneID" id="81708171"/>
<accession>A0A2I1KTJ6</accession>
<organism evidence="2 3">
    <name type="scientific">Actinomyces urogenitalis</name>
    <dbReference type="NCBI Taxonomy" id="103621"/>
    <lineage>
        <taxon>Bacteria</taxon>
        <taxon>Bacillati</taxon>
        <taxon>Actinomycetota</taxon>
        <taxon>Actinomycetes</taxon>
        <taxon>Actinomycetales</taxon>
        <taxon>Actinomycetaceae</taxon>
        <taxon>Actinomyces</taxon>
    </lineage>
</organism>
<dbReference type="AlphaFoldDB" id="A0A2I1KTJ6"/>
<dbReference type="EMBL" id="PKHA01000003">
    <property type="protein sequence ID" value="PKY98954.1"/>
    <property type="molecule type" value="Genomic_DNA"/>
</dbReference>
<name>A0A2I1KTJ6_9ACTO</name>
<keyword evidence="2" id="KW-0378">Hydrolase</keyword>